<keyword evidence="1" id="KW-1133">Transmembrane helix</keyword>
<evidence type="ECO:0000313" key="2">
    <source>
        <dbReference type="EMBL" id="MFC5457980.1"/>
    </source>
</evidence>
<evidence type="ECO:0000256" key="1">
    <source>
        <dbReference type="SAM" id="Phobius"/>
    </source>
</evidence>
<feature type="transmembrane region" description="Helical" evidence="1">
    <location>
        <begin position="37"/>
        <end position="56"/>
    </location>
</feature>
<gene>
    <name evidence="2" type="ORF">ACFQDI_24130</name>
</gene>
<feature type="transmembrane region" description="Helical" evidence="1">
    <location>
        <begin position="6"/>
        <end position="25"/>
    </location>
</feature>
<proteinExistence type="predicted"/>
<keyword evidence="3" id="KW-1185">Reference proteome</keyword>
<sequence>MDHPELGAIAFGVTKLVGYCIAAHLISKCYKKNPSQWFVIGLTRTIIGIAFGYPYVHMITPALGSPLFLLGLIPLRMIEWLLLIMLFYDRRLTNKRRALAVSTTWMIWSFLLDIPAIAGWFVIGGFWIC</sequence>
<protein>
    <submittedName>
        <fullName evidence="2">Uncharacterized protein</fullName>
    </submittedName>
</protein>
<keyword evidence="1" id="KW-0812">Transmembrane</keyword>
<evidence type="ECO:0000313" key="3">
    <source>
        <dbReference type="Proteomes" id="UP001596052"/>
    </source>
</evidence>
<reference evidence="3" key="1">
    <citation type="journal article" date="2019" name="Int. J. Syst. Evol. Microbiol.">
        <title>The Global Catalogue of Microorganisms (GCM) 10K type strain sequencing project: providing services to taxonomists for standard genome sequencing and annotation.</title>
        <authorList>
            <consortium name="The Broad Institute Genomics Platform"/>
            <consortium name="The Broad Institute Genome Sequencing Center for Infectious Disease"/>
            <person name="Wu L."/>
            <person name="Ma J."/>
        </authorList>
    </citation>
    <scope>NUCLEOTIDE SEQUENCE [LARGE SCALE GENOMIC DNA]</scope>
    <source>
        <strain evidence="3">CGMCC 4.1469</strain>
    </source>
</reference>
<dbReference type="EMBL" id="JBHSMQ010000014">
    <property type="protein sequence ID" value="MFC5457980.1"/>
    <property type="molecule type" value="Genomic_DNA"/>
</dbReference>
<accession>A0ABW0KX29</accession>
<feature type="transmembrane region" description="Helical" evidence="1">
    <location>
        <begin position="108"/>
        <end position="128"/>
    </location>
</feature>
<dbReference type="Proteomes" id="UP001596052">
    <property type="component" value="Unassembled WGS sequence"/>
</dbReference>
<organism evidence="2 3">
    <name type="scientific">Prosthecobacter fluviatilis</name>
    <dbReference type="NCBI Taxonomy" id="445931"/>
    <lineage>
        <taxon>Bacteria</taxon>
        <taxon>Pseudomonadati</taxon>
        <taxon>Verrucomicrobiota</taxon>
        <taxon>Verrucomicrobiia</taxon>
        <taxon>Verrucomicrobiales</taxon>
        <taxon>Verrucomicrobiaceae</taxon>
        <taxon>Prosthecobacter</taxon>
    </lineage>
</organism>
<feature type="transmembrane region" description="Helical" evidence="1">
    <location>
        <begin position="68"/>
        <end position="88"/>
    </location>
</feature>
<keyword evidence="1" id="KW-0472">Membrane</keyword>
<name>A0ABW0KX29_9BACT</name>
<comment type="caution">
    <text evidence="2">The sequence shown here is derived from an EMBL/GenBank/DDBJ whole genome shotgun (WGS) entry which is preliminary data.</text>
</comment>